<keyword evidence="4 5" id="KW-0694">RNA-binding</keyword>
<comment type="similarity">
    <text evidence="1 4 5">Belongs to the bacterial ribosomal protein bL21 family.</text>
</comment>
<comment type="function">
    <text evidence="4 5">This protein binds to 23S rRNA in the presence of protein L20.</text>
</comment>
<dbReference type="AlphaFoldDB" id="A0A1F5DG25"/>
<keyword evidence="2 4" id="KW-0689">Ribosomal protein</keyword>
<dbReference type="PANTHER" id="PTHR21349:SF0">
    <property type="entry name" value="LARGE RIBOSOMAL SUBUNIT PROTEIN BL21M"/>
    <property type="match status" value="1"/>
</dbReference>
<reference evidence="6 7" key="1">
    <citation type="journal article" date="2016" name="Nat. Commun.">
        <title>Thousands of microbial genomes shed light on interconnected biogeochemical processes in an aquifer system.</title>
        <authorList>
            <person name="Anantharaman K."/>
            <person name="Brown C.T."/>
            <person name="Hug L.A."/>
            <person name="Sharon I."/>
            <person name="Castelle C.J."/>
            <person name="Probst A.J."/>
            <person name="Thomas B.C."/>
            <person name="Singh A."/>
            <person name="Wilkins M.J."/>
            <person name="Karaoz U."/>
            <person name="Brodie E.L."/>
            <person name="Williams K.H."/>
            <person name="Hubbard S.S."/>
            <person name="Banfield J.F."/>
        </authorList>
    </citation>
    <scope>NUCLEOTIDE SEQUENCE [LARGE SCALE GENOMIC DNA]</scope>
</reference>
<dbReference type="GO" id="GO:0006412">
    <property type="term" value="P:translation"/>
    <property type="evidence" value="ECO:0007669"/>
    <property type="project" value="UniProtKB-UniRule"/>
</dbReference>
<dbReference type="NCBIfam" id="TIGR00061">
    <property type="entry name" value="L21"/>
    <property type="match status" value="1"/>
</dbReference>
<organism evidence="6 7">
    <name type="scientific">Candidatus Beckwithbacteria bacterium RBG_13_35_6</name>
    <dbReference type="NCBI Taxonomy" id="1797456"/>
    <lineage>
        <taxon>Bacteria</taxon>
        <taxon>Candidatus Beckwithiibacteriota</taxon>
    </lineage>
</organism>
<protein>
    <recommendedName>
        <fullName evidence="4">Large ribosomal subunit protein bL21</fullName>
    </recommendedName>
</protein>
<proteinExistence type="inferred from homology"/>
<comment type="subunit">
    <text evidence="4">Part of the 50S ribosomal subunit. Contacts protein L20.</text>
</comment>
<dbReference type="EMBL" id="MEZJ01000021">
    <property type="protein sequence ID" value="OGD54093.1"/>
    <property type="molecule type" value="Genomic_DNA"/>
</dbReference>
<sequence>MKYAIILTGGKQYKVTEGETLAVDKLLTEAKKKLIFDQVLLIKDNEKLLIGKPFLNKAKVEAELIDQFKDKKIRVAKFKAKSRYRRVRGHRQPMTRIKITKIT</sequence>
<dbReference type="GO" id="GO:0019843">
    <property type="term" value="F:rRNA binding"/>
    <property type="evidence" value="ECO:0007669"/>
    <property type="project" value="UniProtKB-UniRule"/>
</dbReference>
<evidence type="ECO:0000256" key="4">
    <source>
        <dbReference type="HAMAP-Rule" id="MF_01363"/>
    </source>
</evidence>
<evidence type="ECO:0000313" key="6">
    <source>
        <dbReference type="EMBL" id="OGD54093.1"/>
    </source>
</evidence>
<comment type="caution">
    <text evidence="6">The sequence shown here is derived from an EMBL/GenBank/DDBJ whole genome shotgun (WGS) entry which is preliminary data.</text>
</comment>
<keyword evidence="4 5" id="KW-0699">rRNA-binding</keyword>
<gene>
    <name evidence="4" type="primary">rplU</name>
    <name evidence="6" type="ORF">A3J78_02000</name>
</gene>
<dbReference type="Proteomes" id="UP000178758">
    <property type="component" value="Unassembled WGS sequence"/>
</dbReference>
<evidence type="ECO:0000256" key="1">
    <source>
        <dbReference type="ARBA" id="ARBA00008563"/>
    </source>
</evidence>
<dbReference type="GO" id="GO:0005840">
    <property type="term" value="C:ribosome"/>
    <property type="evidence" value="ECO:0007669"/>
    <property type="project" value="UniProtKB-KW"/>
</dbReference>
<dbReference type="InterPro" id="IPR001787">
    <property type="entry name" value="Ribosomal_bL21"/>
</dbReference>
<evidence type="ECO:0000256" key="2">
    <source>
        <dbReference type="ARBA" id="ARBA00022980"/>
    </source>
</evidence>
<accession>A0A1F5DG25</accession>
<evidence type="ECO:0000313" key="7">
    <source>
        <dbReference type="Proteomes" id="UP000178758"/>
    </source>
</evidence>
<evidence type="ECO:0000256" key="5">
    <source>
        <dbReference type="RuleBase" id="RU000562"/>
    </source>
</evidence>
<dbReference type="GO" id="GO:0003735">
    <property type="term" value="F:structural constituent of ribosome"/>
    <property type="evidence" value="ECO:0007669"/>
    <property type="project" value="InterPro"/>
</dbReference>
<dbReference type="Pfam" id="PF00829">
    <property type="entry name" value="Ribosomal_L21p"/>
    <property type="match status" value="1"/>
</dbReference>
<dbReference type="HAMAP" id="MF_01363">
    <property type="entry name" value="Ribosomal_bL21"/>
    <property type="match status" value="1"/>
</dbReference>
<dbReference type="GO" id="GO:0005737">
    <property type="term" value="C:cytoplasm"/>
    <property type="evidence" value="ECO:0007669"/>
    <property type="project" value="UniProtKB-ARBA"/>
</dbReference>
<dbReference type="InterPro" id="IPR028909">
    <property type="entry name" value="bL21-like"/>
</dbReference>
<dbReference type="InterPro" id="IPR036164">
    <property type="entry name" value="bL21-like_sf"/>
</dbReference>
<dbReference type="PANTHER" id="PTHR21349">
    <property type="entry name" value="50S RIBOSOMAL PROTEIN L21"/>
    <property type="match status" value="1"/>
</dbReference>
<keyword evidence="3 4" id="KW-0687">Ribonucleoprotein</keyword>
<evidence type="ECO:0000256" key="3">
    <source>
        <dbReference type="ARBA" id="ARBA00023274"/>
    </source>
</evidence>
<name>A0A1F5DG25_9BACT</name>
<dbReference type="GO" id="GO:1990904">
    <property type="term" value="C:ribonucleoprotein complex"/>
    <property type="evidence" value="ECO:0007669"/>
    <property type="project" value="UniProtKB-KW"/>
</dbReference>
<dbReference type="SUPFAM" id="SSF141091">
    <property type="entry name" value="L21p-like"/>
    <property type="match status" value="1"/>
</dbReference>